<protein>
    <submittedName>
        <fullName evidence="6">Uncharacterized protein</fullName>
    </submittedName>
</protein>
<dbReference type="Pfam" id="PF00348">
    <property type="entry name" value="polyprenyl_synt"/>
    <property type="match status" value="1"/>
</dbReference>
<keyword evidence="3" id="KW-0479">Metal-binding</keyword>
<proteinExistence type="inferred from homology"/>
<keyword evidence="8" id="KW-1185">Reference proteome</keyword>
<keyword evidence="4" id="KW-0460">Magnesium</keyword>
<reference evidence="6 8" key="1">
    <citation type="journal article" date="2016" name="G3 (Bethesda)">
        <title>First Draft Assembly and Annotation of the Genome of a California Endemic Oak Quercus lobata Nee (Fagaceae).</title>
        <authorList>
            <person name="Sork V.L."/>
            <person name="Fitz-Gibbon S.T."/>
            <person name="Puiu D."/>
            <person name="Crepeau M."/>
            <person name="Gugger P.F."/>
            <person name="Sherman R."/>
            <person name="Stevens K."/>
            <person name="Langley C.H."/>
            <person name="Pellegrini M."/>
            <person name="Salzberg S.L."/>
        </authorList>
    </citation>
    <scope>NUCLEOTIDE SEQUENCE [LARGE SCALE GENOMIC DNA]</scope>
    <source>
        <strain evidence="6 8">cv. SW786</strain>
    </source>
</reference>
<evidence type="ECO:0000313" key="6">
    <source>
        <dbReference type="EnsemblPlants" id="QL08p009862:mrna:CDS:1"/>
    </source>
</evidence>
<dbReference type="Proteomes" id="UP000594261">
    <property type="component" value="Chromosome 8"/>
</dbReference>
<dbReference type="OMA" id="HACGATC"/>
<evidence type="ECO:0000256" key="4">
    <source>
        <dbReference type="ARBA" id="ARBA00022842"/>
    </source>
</evidence>
<dbReference type="AlphaFoldDB" id="A0A7N2M8C1"/>
<comment type="similarity">
    <text evidence="2 5">Belongs to the FPP/GGPP synthase family.</text>
</comment>
<organism evidence="6 8">
    <name type="scientific">Quercus lobata</name>
    <name type="common">Valley oak</name>
    <dbReference type="NCBI Taxonomy" id="97700"/>
    <lineage>
        <taxon>Eukaryota</taxon>
        <taxon>Viridiplantae</taxon>
        <taxon>Streptophyta</taxon>
        <taxon>Embryophyta</taxon>
        <taxon>Tracheophyta</taxon>
        <taxon>Spermatophyta</taxon>
        <taxon>Magnoliopsida</taxon>
        <taxon>eudicotyledons</taxon>
        <taxon>Gunneridae</taxon>
        <taxon>Pentapetalae</taxon>
        <taxon>rosids</taxon>
        <taxon>fabids</taxon>
        <taxon>Fagales</taxon>
        <taxon>Fagaceae</taxon>
        <taxon>Quercus</taxon>
    </lineage>
</organism>
<dbReference type="GO" id="GO:0046872">
    <property type="term" value="F:metal ion binding"/>
    <property type="evidence" value="ECO:0007669"/>
    <property type="project" value="UniProtKB-KW"/>
</dbReference>
<evidence type="ECO:0000256" key="3">
    <source>
        <dbReference type="ARBA" id="ARBA00022723"/>
    </source>
</evidence>
<dbReference type="InterPro" id="IPR000092">
    <property type="entry name" value="Polyprenyl_synt"/>
</dbReference>
<dbReference type="InterPro" id="IPR008949">
    <property type="entry name" value="Isoprenoid_synthase_dom_sf"/>
</dbReference>
<evidence type="ECO:0000313" key="7">
    <source>
        <dbReference type="EnsemblPlants" id="QL08p009924:mrna:CDS:1"/>
    </source>
</evidence>
<dbReference type="PANTHER" id="PTHR43281">
    <property type="entry name" value="FARNESYL DIPHOSPHATE SYNTHASE"/>
    <property type="match status" value="1"/>
</dbReference>
<dbReference type="EMBL" id="LRBV02000008">
    <property type="status" value="NOT_ANNOTATED_CDS"/>
    <property type="molecule type" value="Genomic_DNA"/>
</dbReference>
<gene>
    <name evidence="7" type="primary">LOC115956076</name>
</gene>
<accession>A0A7N2M8C1</accession>
<evidence type="ECO:0000313" key="8">
    <source>
        <dbReference type="Proteomes" id="UP000594261"/>
    </source>
</evidence>
<dbReference type="SUPFAM" id="SSF48576">
    <property type="entry name" value="Terpenoid synthases"/>
    <property type="match status" value="1"/>
</dbReference>
<dbReference type="OrthoDB" id="1923994at2759"/>
<dbReference type="GO" id="GO:0004659">
    <property type="term" value="F:prenyltransferase activity"/>
    <property type="evidence" value="ECO:0007669"/>
    <property type="project" value="InterPro"/>
</dbReference>
<dbReference type="RefSeq" id="XP_030930395.1">
    <property type="nucleotide sequence ID" value="XM_031074535.1"/>
</dbReference>
<dbReference type="GeneID" id="115956076"/>
<dbReference type="KEGG" id="qlo:115956069"/>
<keyword evidence="5" id="KW-0808">Transferase</keyword>
<comment type="cofactor">
    <cofactor evidence="1">
        <name>Mg(2+)</name>
        <dbReference type="ChEBI" id="CHEBI:18420"/>
    </cofactor>
</comment>
<dbReference type="GO" id="GO:0008299">
    <property type="term" value="P:isoprenoid biosynthetic process"/>
    <property type="evidence" value="ECO:0007669"/>
    <property type="project" value="InterPro"/>
</dbReference>
<dbReference type="EnsemblPlants" id="QL08p009924:mrna">
    <property type="protein sequence ID" value="QL08p009924:mrna:CDS:1"/>
    <property type="gene ID" value="QL08p009924"/>
</dbReference>
<dbReference type="Gene3D" id="1.10.600.10">
    <property type="entry name" value="Farnesyl Diphosphate Synthase"/>
    <property type="match status" value="1"/>
</dbReference>
<reference evidence="6" key="2">
    <citation type="submission" date="2021-01" db="UniProtKB">
        <authorList>
            <consortium name="EnsemblPlants"/>
        </authorList>
    </citation>
    <scope>IDENTIFICATION</scope>
</reference>
<evidence type="ECO:0000256" key="5">
    <source>
        <dbReference type="RuleBase" id="RU004466"/>
    </source>
</evidence>
<sequence>MARAFLHLNGNQTFHILSRSSVTRASLPHRSMMVTMSQNQSYWASINAEIEAHLKQAIPLRPPLQVFEPMHHLVFAAPQNPAPALCIAACELVGGHRDQAMAAASTLHLMQAASFTHEQLPLTDRPRPKSRPTIHHAYGPNIELLLGDGMLPFGFELLARSDDPAQNNSDQILRVTIEIARAIGSQGMVEGQYYELECPQSEGEELCDIGWIEQVCKKKEGELHACGAACGAILGGGSEEEIEKLRRFGLYVGTIQGMLHGAGKLEKGLMKVVEEFRNLALKELEEFKGGKVEAISSFVNV</sequence>
<evidence type="ECO:0000256" key="2">
    <source>
        <dbReference type="ARBA" id="ARBA00006706"/>
    </source>
</evidence>
<dbReference type="PANTHER" id="PTHR43281:SF6">
    <property type="entry name" value="HETERODIMERIC GERANYLGERANYL PYROPHOSPHATE SYNTHASE SMALL SUBUNIT, CHLOROPLASTIC-LIKE"/>
    <property type="match status" value="1"/>
</dbReference>
<dbReference type="Gramene" id="QL08p009924:mrna">
    <property type="protein sequence ID" value="QL08p009924:mrna:CDS:1"/>
    <property type="gene ID" value="QL08p009924"/>
</dbReference>
<name>A0A7N2M8C1_QUELO</name>
<evidence type="ECO:0000256" key="1">
    <source>
        <dbReference type="ARBA" id="ARBA00001946"/>
    </source>
</evidence>
<dbReference type="KEGG" id="qlo:115956076"/>
<dbReference type="EnsemblPlants" id="QL08p009862:mrna">
    <property type="protein sequence ID" value="QL08p009862:mrna:CDS:1"/>
    <property type="gene ID" value="QL08p009862"/>
</dbReference>
<dbReference type="Gramene" id="QL08p009862:mrna">
    <property type="protein sequence ID" value="QL08p009862:mrna:CDS:1"/>
    <property type="gene ID" value="QL08p009862"/>
</dbReference>